<feature type="transmembrane region" description="Helical" evidence="1">
    <location>
        <begin position="71"/>
        <end position="91"/>
    </location>
</feature>
<feature type="transmembrane region" description="Helical" evidence="1">
    <location>
        <begin position="47"/>
        <end position="64"/>
    </location>
</feature>
<gene>
    <name evidence="2" type="ORF">KL86DPRO_50280</name>
</gene>
<dbReference type="EMBL" id="FLUQ01000005">
    <property type="protein sequence ID" value="SBW09800.1"/>
    <property type="molecule type" value="Genomic_DNA"/>
</dbReference>
<evidence type="ECO:0000256" key="1">
    <source>
        <dbReference type="SAM" id="Phobius"/>
    </source>
</evidence>
<reference evidence="2" key="1">
    <citation type="submission" date="2016-04" db="EMBL/GenBank/DDBJ databases">
        <authorList>
            <person name="Evans L.H."/>
            <person name="Alamgir A."/>
            <person name="Owens N."/>
            <person name="Weber N.D."/>
            <person name="Virtaneva K."/>
            <person name="Barbian K."/>
            <person name="Babar A."/>
            <person name="Rosenke K."/>
        </authorList>
    </citation>
    <scope>NUCLEOTIDE SEQUENCE</scope>
    <source>
        <strain evidence="2">86</strain>
    </source>
</reference>
<dbReference type="AlphaFoldDB" id="A0A212KDJ1"/>
<accession>A0A212KDJ1</accession>
<keyword evidence="1" id="KW-0812">Transmembrane</keyword>
<evidence type="ECO:0008006" key="3">
    <source>
        <dbReference type="Google" id="ProtNLM"/>
    </source>
</evidence>
<sequence>MAFSRPFSERLARRVRSGLVRLDTRALVAFVSVAGVLAWVMPWPVTAFFFAAACVIALTAVVELRDGRAALAAYGIFVLIWTVSQLMLYLFEHPGEFGAANVQAALLGGRLFTLLGLALAVPLAATPLTLGRTLTWYLGWLVGAEKWVCGTLLRGKVRPVLAEGVWRAALALSLMMAFFPRSLRAMKELRRSMLMRAPRLRLHKRMALMGLALIRVVSSQTWDMTLAIASRNVYRPEPWEWPKHS</sequence>
<feature type="transmembrane region" description="Helical" evidence="1">
    <location>
        <begin position="111"/>
        <end position="130"/>
    </location>
</feature>
<protein>
    <recommendedName>
        <fullName evidence="3">Cobalt transport protein</fullName>
    </recommendedName>
</protein>
<name>A0A212KDJ1_9DELT</name>
<organism evidence="2">
    <name type="scientific">uncultured delta proteobacterium</name>
    <dbReference type="NCBI Taxonomy" id="34034"/>
    <lineage>
        <taxon>Bacteria</taxon>
        <taxon>Deltaproteobacteria</taxon>
        <taxon>environmental samples</taxon>
    </lineage>
</organism>
<evidence type="ECO:0000313" key="2">
    <source>
        <dbReference type="EMBL" id="SBW09800.1"/>
    </source>
</evidence>
<keyword evidence="1" id="KW-0472">Membrane</keyword>
<proteinExistence type="predicted"/>
<keyword evidence="1" id="KW-1133">Transmembrane helix</keyword>